<dbReference type="SUPFAM" id="SSF52540">
    <property type="entry name" value="P-loop containing nucleoside triphosphate hydrolases"/>
    <property type="match status" value="1"/>
</dbReference>
<comment type="caution">
    <text evidence="1">The sequence shown here is derived from an EMBL/GenBank/DDBJ whole genome shotgun (WGS) entry which is preliminary data.</text>
</comment>
<name>A0ABM9BV49_9BACL</name>
<keyword evidence="2" id="KW-1185">Reference proteome</keyword>
<sequence>MNNDRNWTVLFIGGASGIGKSSLAYEMARFYGVNVLEVDDVHLSVKTVTTKDHFPAIHYWASGVDWKDIGIDGNVNWLIDVSKEIFPVLRELANRHIEDKLPIIIEGDFIYPEFTLSFDNPEVKSIFVHEPDKSQILQNYLSREGGEFQHFRAEVSSSYGDWIADTCNQNGIQLIESRPWDTALSRAVKCLL</sequence>
<dbReference type="RefSeq" id="WP_236331502.1">
    <property type="nucleotide sequence ID" value="NZ_CAKMMG010000001.1"/>
</dbReference>
<dbReference type="Gene3D" id="3.40.50.300">
    <property type="entry name" value="P-loop containing nucleotide triphosphate hydrolases"/>
    <property type="match status" value="1"/>
</dbReference>
<dbReference type="InterPro" id="IPR027417">
    <property type="entry name" value="P-loop_NTPase"/>
</dbReference>
<evidence type="ECO:0000313" key="2">
    <source>
        <dbReference type="Proteomes" id="UP000838324"/>
    </source>
</evidence>
<accession>A0ABM9BV49</accession>
<reference evidence="1" key="1">
    <citation type="submission" date="2022-01" db="EMBL/GenBank/DDBJ databases">
        <authorList>
            <person name="Criscuolo A."/>
        </authorList>
    </citation>
    <scope>NUCLEOTIDE SEQUENCE</scope>
    <source>
        <strain evidence="1">CIP111892</strain>
    </source>
</reference>
<organism evidence="1 2">
    <name type="scientific">Paenibacillus auburnensis</name>
    <dbReference type="NCBI Taxonomy" id="2905649"/>
    <lineage>
        <taxon>Bacteria</taxon>
        <taxon>Bacillati</taxon>
        <taxon>Bacillota</taxon>
        <taxon>Bacilli</taxon>
        <taxon>Bacillales</taxon>
        <taxon>Paenibacillaceae</taxon>
        <taxon>Paenibacillus</taxon>
    </lineage>
</organism>
<evidence type="ECO:0008006" key="3">
    <source>
        <dbReference type="Google" id="ProtNLM"/>
    </source>
</evidence>
<protein>
    <recommendedName>
        <fullName evidence="3">2-phosphoglycerate kinase</fullName>
    </recommendedName>
</protein>
<gene>
    <name evidence="1" type="ORF">PAECIP111892_01509</name>
</gene>
<proteinExistence type="predicted"/>
<dbReference type="Proteomes" id="UP000838324">
    <property type="component" value="Unassembled WGS sequence"/>
</dbReference>
<dbReference type="EMBL" id="CAKMMG010000001">
    <property type="protein sequence ID" value="CAH1194254.1"/>
    <property type="molecule type" value="Genomic_DNA"/>
</dbReference>
<evidence type="ECO:0000313" key="1">
    <source>
        <dbReference type="EMBL" id="CAH1194254.1"/>
    </source>
</evidence>